<dbReference type="Proteomes" id="UP000263268">
    <property type="component" value="Unassembled WGS sequence"/>
</dbReference>
<dbReference type="EMBL" id="DPRK01000220">
    <property type="protein sequence ID" value="HCY82616.1"/>
    <property type="molecule type" value="Genomic_DNA"/>
</dbReference>
<proteinExistence type="predicted"/>
<evidence type="ECO:0000313" key="2">
    <source>
        <dbReference type="Proteomes" id="UP000263268"/>
    </source>
</evidence>
<evidence type="ECO:0000313" key="1">
    <source>
        <dbReference type="EMBL" id="HCY82616.1"/>
    </source>
</evidence>
<dbReference type="Pfam" id="PF16119">
    <property type="entry name" value="DUF4835"/>
    <property type="match status" value="1"/>
</dbReference>
<sequence>DNYFKQAQNIVNYSQGQNSKGWQLSDGTQSRYVLVDNMLSQTFEAYREVMYQYHRNGLDLMHQDQKQAKSNIANALVSLEAMNRVRPNSFILRTFFDAKADEIQDIFSSGPSVSIDKLVDALNNVAPMYSSQWRNIKY</sequence>
<gene>
    <name evidence="1" type="ORF">DHV22_14020</name>
</gene>
<protein>
    <submittedName>
        <fullName evidence="1">DUF4835 domain-containing protein</fullName>
    </submittedName>
</protein>
<comment type="caution">
    <text evidence="1">The sequence shown here is derived from an EMBL/GenBank/DDBJ whole genome shotgun (WGS) entry which is preliminary data.</text>
</comment>
<dbReference type="AlphaFoldDB" id="A0A3D6BTN2"/>
<feature type="non-terminal residue" evidence="1">
    <location>
        <position position="1"/>
    </location>
</feature>
<organism evidence="1 2">
    <name type="scientific">Xanthomarina gelatinilytica</name>
    <dbReference type="NCBI Taxonomy" id="1137281"/>
    <lineage>
        <taxon>Bacteria</taxon>
        <taxon>Pseudomonadati</taxon>
        <taxon>Bacteroidota</taxon>
        <taxon>Flavobacteriia</taxon>
        <taxon>Flavobacteriales</taxon>
        <taxon>Flavobacteriaceae</taxon>
        <taxon>Xanthomarina</taxon>
    </lineage>
</organism>
<reference evidence="1 2" key="1">
    <citation type="journal article" date="2018" name="Nat. Biotechnol.">
        <title>A standardized bacterial taxonomy based on genome phylogeny substantially revises the tree of life.</title>
        <authorList>
            <person name="Parks D.H."/>
            <person name="Chuvochina M."/>
            <person name="Waite D.W."/>
            <person name="Rinke C."/>
            <person name="Skarshewski A."/>
            <person name="Chaumeil P.A."/>
            <person name="Hugenholtz P."/>
        </authorList>
    </citation>
    <scope>NUCLEOTIDE SEQUENCE [LARGE SCALE GENOMIC DNA]</scope>
    <source>
        <strain evidence="1">UBA10227</strain>
    </source>
</reference>
<name>A0A3D6BTN2_9FLAO</name>
<dbReference type="InterPro" id="IPR032274">
    <property type="entry name" value="DUF4835"/>
</dbReference>
<accession>A0A3D6BTN2</accession>